<evidence type="ECO:0000313" key="1">
    <source>
        <dbReference type="EnsemblMetazoa" id="BGLB005083-PB"/>
    </source>
</evidence>
<dbReference type="Gene3D" id="3.40.50.880">
    <property type="match status" value="1"/>
</dbReference>
<dbReference type="PANTHER" id="PTHR10224">
    <property type="entry name" value="ES1 PROTEIN HOMOLOG, MITOCHONDRIAL"/>
    <property type="match status" value="1"/>
</dbReference>
<dbReference type="AlphaFoldDB" id="A0A2C9JN08"/>
<organism evidence="1 2">
    <name type="scientific">Biomphalaria glabrata</name>
    <name type="common">Bloodfluke planorb</name>
    <name type="synonym">Freshwater snail</name>
    <dbReference type="NCBI Taxonomy" id="6526"/>
    <lineage>
        <taxon>Eukaryota</taxon>
        <taxon>Metazoa</taxon>
        <taxon>Spiralia</taxon>
        <taxon>Lophotrochozoa</taxon>
        <taxon>Mollusca</taxon>
        <taxon>Gastropoda</taxon>
        <taxon>Heterobranchia</taxon>
        <taxon>Euthyneura</taxon>
        <taxon>Panpulmonata</taxon>
        <taxon>Hygrophila</taxon>
        <taxon>Lymnaeoidea</taxon>
        <taxon>Planorbidae</taxon>
        <taxon>Biomphalaria</taxon>
    </lineage>
</organism>
<reference evidence="1" key="1">
    <citation type="submission" date="2020-05" db="UniProtKB">
        <authorList>
            <consortium name="EnsemblMetazoa"/>
        </authorList>
    </citation>
    <scope>IDENTIFICATION</scope>
    <source>
        <strain evidence="1">BB02</strain>
    </source>
</reference>
<dbReference type="PANTHER" id="PTHR10224:SF12">
    <property type="entry name" value="GLYOXALASE ELBB"/>
    <property type="match status" value="1"/>
</dbReference>
<name>A0A2C9JN08_BIOGL</name>
<protein>
    <recommendedName>
        <fullName evidence="3">DJ-1/PfpI domain-containing protein</fullName>
    </recommendedName>
</protein>
<dbReference type="NCBIfam" id="NF008747">
    <property type="entry name" value="PRK11780.1"/>
    <property type="match status" value="1"/>
</dbReference>
<accession>A0A2C9JN08</accession>
<evidence type="ECO:0000313" key="2">
    <source>
        <dbReference type="Proteomes" id="UP000076420"/>
    </source>
</evidence>
<evidence type="ECO:0008006" key="3">
    <source>
        <dbReference type="Google" id="ProtNLM"/>
    </source>
</evidence>
<dbReference type="InterPro" id="IPR029062">
    <property type="entry name" value="Class_I_gatase-like"/>
</dbReference>
<dbReference type="STRING" id="6526.A0A2C9JN08"/>
<dbReference type="VEuPathDB" id="VectorBase:BGLB005083"/>
<dbReference type="EnsemblMetazoa" id="BGLB005083-RB">
    <property type="protein sequence ID" value="BGLB005083-PB"/>
    <property type="gene ID" value="BGLB005083"/>
</dbReference>
<proteinExistence type="predicted"/>
<gene>
    <name evidence="1" type="primary">106060673</name>
</gene>
<sequence>MNIKAAIILSGCGHMDGSEIRESTFVALELDRCGVSYDFFAPDKDFVPINYATKEEMPEKRNVLIEASRISRGYIIDIDKMDVANYSTLIIPGGFGVMKNLSDIAVNKKNPYIVPSIKNKIIKFWEAKKPIGAVCIAPALVVAALSHLTSIRVTLGELRHSEMIKALGGQYTECDSDDFVVDIENMIFSTPAYMLDRKAHIVLE</sequence>
<dbReference type="Proteomes" id="UP000076420">
    <property type="component" value="Unassembled WGS sequence"/>
</dbReference>
<dbReference type="SUPFAM" id="SSF52317">
    <property type="entry name" value="Class I glutamine amidotransferase-like"/>
    <property type="match status" value="1"/>
</dbReference>